<dbReference type="Proteomes" id="UP000326486">
    <property type="component" value="Segment"/>
</dbReference>
<name>A0A5J6TRD0_9CAUD</name>
<evidence type="ECO:0000313" key="2">
    <source>
        <dbReference type="Proteomes" id="UP000326486"/>
    </source>
</evidence>
<proteinExistence type="predicted"/>
<keyword evidence="2" id="KW-1185">Reference proteome</keyword>
<dbReference type="GeneID" id="80019201"/>
<dbReference type="KEGG" id="vg:80019201"/>
<dbReference type="RefSeq" id="YP_010754607.1">
    <property type="nucleotide sequence ID" value="NC_073461.1"/>
</dbReference>
<evidence type="ECO:0000313" key="1">
    <source>
        <dbReference type="EMBL" id="QFG13331.1"/>
    </source>
</evidence>
<accession>A0A5J6TRD0</accession>
<dbReference type="EMBL" id="MN234216">
    <property type="protein sequence ID" value="QFG13331.1"/>
    <property type="molecule type" value="Genomic_DNA"/>
</dbReference>
<sequence length="65" mass="7614">MRADITIRRCCRAPGCRFWWRVWVGDEDQEGFAHTERRARRKAERAAHKIATQNVAAYSLEIPAK</sequence>
<reference evidence="1 2" key="1">
    <citation type="submission" date="2019-07" db="EMBL/GenBank/DDBJ databases">
        <authorList>
            <person name="Almisry A."/>
            <person name="Mousa M."/>
            <person name="Gordon L.L."/>
            <person name="Lee M."/>
            <person name="Mandava P."/>
            <person name="Moxley J.T."/>
            <person name="Shaffer C.D."/>
            <person name="Weston-Hafer K.A."/>
            <person name="Garlena R.A."/>
            <person name="Russell D.A."/>
            <person name="Pope W.H."/>
            <person name="Jacobs-Sera D."/>
            <person name="Hatfull G.F."/>
        </authorList>
    </citation>
    <scope>NUCLEOTIDE SEQUENCE [LARGE SCALE GENOMIC DNA]</scope>
</reference>
<protein>
    <submittedName>
        <fullName evidence="1">Uncharacterized protein</fullName>
    </submittedName>
</protein>
<organism evidence="1 2">
    <name type="scientific">Streptomyces phage Gilgamesh</name>
    <dbReference type="NCBI Taxonomy" id="2599890"/>
    <lineage>
        <taxon>Viruses</taxon>
        <taxon>Duplodnaviria</taxon>
        <taxon>Heunggongvirae</taxon>
        <taxon>Uroviricota</taxon>
        <taxon>Caudoviricetes</taxon>
        <taxon>Gilgameshvirus</taxon>
        <taxon>Gilgameshvirus gilgamesh</taxon>
    </lineage>
</organism>
<gene>
    <name evidence="1" type="primary">139</name>
    <name evidence="1" type="ORF">SEA_GILGAMESH_139</name>
</gene>